<dbReference type="EMBL" id="JACHHP010000003">
    <property type="protein sequence ID" value="MBB5208201.1"/>
    <property type="molecule type" value="Genomic_DNA"/>
</dbReference>
<comment type="similarity">
    <text evidence="6">Belongs to the peptidase M48 family.</text>
</comment>
<keyword evidence="2" id="KW-0479">Metal-binding</keyword>
<gene>
    <name evidence="8" type="ORF">HNQ52_001743</name>
</gene>
<organism evidence="8 9">
    <name type="scientific">Chiayiivirga flava</name>
    <dbReference type="NCBI Taxonomy" id="659595"/>
    <lineage>
        <taxon>Bacteria</taxon>
        <taxon>Pseudomonadati</taxon>
        <taxon>Pseudomonadota</taxon>
        <taxon>Gammaproteobacteria</taxon>
        <taxon>Lysobacterales</taxon>
        <taxon>Lysobacteraceae</taxon>
        <taxon>Chiayiivirga</taxon>
    </lineage>
</organism>
<comment type="cofactor">
    <cofactor evidence="6">
        <name>Zn(2+)</name>
        <dbReference type="ChEBI" id="CHEBI:29105"/>
    </cofactor>
    <text evidence="6">Binds 1 zinc ion per subunit.</text>
</comment>
<keyword evidence="1 6" id="KW-0645">Protease</keyword>
<dbReference type="Pfam" id="PF01435">
    <property type="entry name" value="Peptidase_M48"/>
    <property type="match status" value="1"/>
</dbReference>
<keyword evidence="3 6" id="KW-0378">Hydrolase</keyword>
<dbReference type="InterPro" id="IPR001915">
    <property type="entry name" value="Peptidase_M48"/>
</dbReference>
<proteinExistence type="inferred from homology"/>
<evidence type="ECO:0000256" key="2">
    <source>
        <dbReference type="ARBA" id="ARBA00022723"/>
    </source>
</evidence>
<name>A0A7W8D7Q5_9GAMM</name>
<dbReference type="Proteomes" id="UP000521199">
    <property type="component" value="Unassembled WGS sequence"/>
</dbReference>
<evidence type="ECO:0000256" key="6">
    <source>
        <dbReference type="RuleBase" id="RU003983"/>
    </source>
</evidence>
<comment type="caution">
    <text evidence="8">The sequence shown here is derived from an EMBL/GenBank/DDBJ whole genome shotgun (WGS) entry which is preliminary data.</text>
</comment>
<evidence type="ECO:0000256" key="3">
    <source>
        <dbReference type="ARBA" id="ARBA00022801"/>
    </source>
</evidence>
<accession>A0A7W8D7Q5</accession>
<dbReference type="Gene3D" id="3.30.2010.10">
    <property type="entry name" value="Metalloproteases ('zincins'), catalytic domain"/>
    <property type="match status" value="1"/>
</dbReference>
<evidence type="ECO:0000313" key="8">
    <source>
        <dbReference type="EMBL" id="MBB5208201.1"/>
    </source>
</evidence>
<dbReference type="RefSeq" id="WP_183960748.1">
    <property type="nucleotide sequence ID" value="NZ_JACHHP010000003.1"/>
</dbReference>
<feature type="domain" description="Peptidase M48" evidence="7">
    <location>
        <begin position="61"/>
        <end position="92"/>
    </location>
</feature>
<evidence type="ECO:0000313" key="9">
    <source>
        <dbReference type="Proteomes" id="UP000521199"/>
    </source>
</evidence>
<sequence length="156" mass="17077">MLQQERALLASPARVDDAALLGRIERVLCRLDAVQCRAVRVVVLDLPGLRCELVGARLLRVHRPLLDALAGEDALAFVLGHELAHRTLAHVQARRRFGWDSVAGEIAADAEARRVVVAAGFRDVARDTLVRLREVGDYDDAGLDARIDALASSSRR</sequence>
<evidence type="ECO:0000256" key="4">
    <source>
        <dbReference type="ARBA" id="ARBA00022833"/>
    </source>
</evidence>
<protein>
    <submittedName>
        <fullName evidence="8">Putative Zn-dependent protease</fullName>
    </submittedName>
</protein>
<dbReference type="AlphaFoldDB" id="A0A7W8D7Q5"/>
<dbReference type="GO" id="GO:0006508">
    <property type="term" value="P:proteolysis"/>
    <property type="evidence" value="ECO:0007669"/>
    <property type="project" value="UniProtKB-KW"/>
</dbReference>
<keyword evidence="4 6" id="KW-0862">Zinc</keyword>
<evidence type="ECO:0000256" key="1">
    <source>
        <dbReference type="ARBA" id="ARBA00022670"/>
    </source>
</evidence>
<keyword evidence="9" id="KW-1185">Reference proteome</keyword>
<dbReference type="GO" id="GO:0046872">
    <property type="term" value="F:metal ion binding"/>
    <property type="evidence" value="ECO:0007669"/>
    <property type="project" value="UniProtKB-KW"/>
</dbReference>
<dbReference type="GO" id="GO:0004222">
    <property type="term" value="F:metalloendopeptidase activity"/>
    <property type="evidence" value="ECO:0007669"/>
    <property type="project" value="InterPro"/>
</dbReference>
<evidence type="ECO:0000259" key="7">
    <source>
        <dbReference type="Pfam" id="PF01435"/>
    </source>
</evidence>
<evidence type="ECO:0000256" key="5">
    <source>
        <dbReference type="ARBA" id="ARBA00023049"/>
    </source>
</evidence>
<reference evidence="8 9" key="1">
    <citation type="submission" date="2020-08" db="EMBL/GenBank/DDBJ databases">
        <title>Genomic Encyclopedia of Type Strains, Phase IV (KMG-IV): sequencing the most valuable type-strain genomes for metagenomic binning, comparative biology and taxonomic classification.</title>
        <authorList>
            <person name="Goeker M."/>
        </authorList>
    </citation>
    <scope>NUCLEOTIDE SEQUENCE [LARGE SCALE GENOMIC DNA]</scope>
    <source>
        <strain evidence="8 9">DSM 24163</strain>
    </source>
</reference>
<keyword evidence="5 6" id="KW-0482">Metalloprotease</keyword>